<dbReference type="InterPro" id="IPR037185">
    <property type="entry name" value="EmrE-like"/>
</dbReference>
<dbReference type="GO" id="GO:0005886">
    <property type="term" value="C:plasma membrane"/>
    <property type="evidence" value="ECO:0007669"/>
    <property type="project" value="UniProtKB-SubCell"/>
</dbReference>
<dbReference type="PANTHER" id="PTHR32322:SF18">
    <property type="entry name" value="S-ADENOSYLMETHIONINE_S-ADENOSYLHOMOCYSTEINE TRANSPORTER"/>
    <property type="match status" value="1"/>
</dbReference>
<dbReference type="InterPro" id="IPR050638">
    <property type="entry name" value="AA-Vitamin_Transporters"/>
</dbReference>
<dbReference type="OrthoDB" id="4529062at2"/>
<dbReference type="PANTHER" id="PTHR32322">
    <property type="entry name" value="INNER MEMBRANE TRANSPORTER"/>
    <property type="match status" value="1"/>
</dbReference>
<comment type="subcellular location">
    <subcellularLocation>
        <location evidence="1">Cell membrane</location>
        <topology evidence="1">Multi-pass membrane protein</topology>
    </subcellularLocation>
</comment>
<evidence type="ECO:0000256" key="6">
    <source>
        <dbReference type="ARBA" id="ARBA00023136"/>
    </source>
</evidence>
<gene>
    <name evidence="9" type="ORF">CR194_06515</name>
</gene>
<keyword evidence="3" id="KW-1003">Cell membrane</keyword>
<evidence type="ECO:0000256" key="7">
    <source>
        <dbReference type="SAM" id="Phobius"/>
    </source>
</evidence>
<dbReference type="SUPFAM" id="SSF103481">
    <property type="entry name" value="Multidrug resistance efflux transporter EmrE"/>
    <property type="match status" value="2"/>
</dbReference>
<feature type="transmembrane region" description="Helical" evidence="7">
    <location>
        <begin position="181"/>
        <end position="200"/>
    </location>
</feature>
<dbReference type="RefSeq" id="WP_110608798.1">
    <property type="nucleotide sequence ID" value="NZ_PDOD01000001.1"/>
</dbReference>
<feature type="transmembrane region" description="Helical" evidence="7">
    <location>
        <begin position="7"/>
        <end position="28"/>
    </location>
</feature>
<feature type="transmembrane region" description="Helical" evidence="7">
    <location>
        <begin position="122"/>
        <end position="141"/>
    </location>
</feature>
<keyword evidence="6 7" id="KW-0472">Membrane</keyword>
<reference evidence="9 10" key="1">
    <citation type="submission" date="2017-10" db="EMBL/GenBank/DDBJ databases">
        <title>Bacillus sp. nov., a halophilic bacterium isolated from a Keqin Lake.</title>
        <authorList>
            <person name="Wang H."/>
        </authorList>
    </citation>
    <scope>NUCLEOTIDE SEQUENCE [LARGE SCALE GENOMIC DNA]</scope>
    <source>
        <strain evidence="9 10">KQ-12</strain>
    </source>
</reference>
<keyword evidence="10" id="KW-1185">Reference proteome</keyword>
<organism evidence="9 10">
    <name type="scientific">Salipaludibacillus keqinensis</name>
    <dbReference type="NCBI Taxonomy" id="2045207"/>
    <lineage>
        <taxon>Bacteria</taxon>
        <taxon>Bacillati</taxon>
        <taxon>Bacillota</taxon>
        <taxon>Bacilli</taxon>
        <taxon>Bacillales</taxon>
        <taxon>Bacillaceae</taxon>
    </lineage>
</organism>
<comment type="similarity">
    <text evidence="2">Belongs to the EamA transporter family.</text>
</comment>
<dbReference type="Pfam" id="PF00892">
    <property type="entry name" value="EamA"/>
    <property type="match status" value="2"/>
</dbReference>
<feature type="transmembrane region" description="Helical" evidence="7">
    <location>
        <begin position="153"/>
        <end position="169"/>
    </location>
</feature>
<dbReference type="InterPro" id="IPR000620">
    <property type="entry name" value="EamA_dom"/>
</dbReference>
<feature type="transmembrane region" description="Helical" evidence="7">
    <location>
        <begin position="215"/>
        <end position="234"/>
    </location>
</feature>
<evidence type="ECO:0000313" key="10">
    <source>
        <dbReference type="Proteomes" id="UP000248214"/>
    </source>
</evidence>
<protein>
    <submittedName>
        <fullName evidence="9">EamA family transporter</fullName>
    </submittedName>
</protein>
<feature type="transmembrane region" description="Helical" evidence="7">
    <location>
        <begin position="66"/>
        <end position="89"/>
    </location>
</feature>
<evidence type="ECO:0000256" key="4">
    <source>
        <dbReference type="ARBA" id="ARBA00022692"/>
    </source>
</evidence>
<keyword evidence="4 7" id="KW-0812">Transmembrane</keyword>
<dbReference type="EMBL" id="PDOD01000001">
    <property type="protein sequence ID" value="PYZ95163.1"/>
    <property type="molecule type" value="Genomic_DNA"/>
</dbReference>
<sequence>MNRLSTYLLLMMVMIIWGLNVVAIKYLVEFFSPVMMQGLRIGTAGLFALVILYFMKDLRKLTKREWKFTIFAAVFGQIAHHSMLAIGLVETTASNASLILGLIPLTTAIFAMLFLGDRLTKIRFIGILLGFGGVSFVVLNPEQGVTSVSQGDLFVFMSMVSQAFSFILIKKVTSTLSSRQLTAMMLLIGSGSLLVLSWVIEPASASSMAVSQPLVWIVFFSSAIIATGLGHFLFNAAIQKIGAGQTAIFNNFVPFFALIGSFVLLGEPIYYSQLIGFTLIVSGVLLGTGYIEQQWLNRRKKGRAYTNRMEDYQKDFSR</sequence>
<feature type="transmembrane region" description="Helical" evidence="7">
    <location>
        <begin position="34"/>
        <end position="54"/>
    </location>
</feature>
<feature type="transmembrane region" description="Helical" evidence="7">
    <location>
        <begin position="270"/>
        <end position="291"/>
    </location>
</feature>
<accession>A0A323TRJ1</accession>
<evidence type="ECO:0000256" key="2">
    <source>
        <dbReference type="ARBA" id="ARBA00007362"/>
    </source>
</evidence>
<feature type="domain" description="EamA" evidence="8">
    <location>
        <begin position="151"/>
        <end position="286"/>
    </location>
</feature>
<evidence type="ECO:0000256" key="5">
    <source>
        <dbReference type="ARBA" id="ARBA00022989"/>
    </source>
</evidence>
<comment type="caution">
    <text evidence="9">The sequence shown here is derived from an EMBL/GenBank/DDBJ whole genome shotgun (WGS) entry which is preliminary data.</text>
</comment>
<feature type="transmembrane region" description="Helical" evidence="7">
    <location>
        <begin position="95"/>
        <end position="115"/>
    </location>
</feature>
<evidence type="ECO:0000256" key="1">
    <source>
        <dbReference type="ARBA" id="ARBA00004651"/>
    </source>
</evidence>
<dbReference type="Proteomes" id="UP000248214">
    <property type="component" value="Unassembled WGS sequence"/>
</dbReference>
<evidence type="ECO:0000313" key="9">
    <source>
        <dbReference type="EMBL" id="PYZ95163.1"/>
    </source>
</evidence>
<dbReference type="AlphaFoldDB" id="A0A323TRJ1"/>
<proteinExistence type="inferred from homology"/>
<feature type="transmembrane region" description="Helical" evidence="7">
    <location>
        <begin position="246"/>
        <end position="264"/>
    </location>
</feature>
<keyword evidence="5 7" id="KW-1133">Transmembrane helix</keyword>
<evidence type="ECO:0000259" key="8">
    <source>
        <dbReference type="Pfam" id="PF00892"/>
    </source>
</evidence>
<evidence type="ECO:0000256" key="3">
    <source>
        <dbReference type="ARBA" id="ARBA00022475"/>
    </source>
</evidence>
<name>A0A323TRJ1_9BACI</name>
<feature type="domain" description="EamA" evidence="8">
    <location>
        <begin position="5"/>
        <end position="138"/>
    </location>
</feature>